<evidence type="ECO:0000256" key="1">
    <source>
        <dbReference type="ARBA" id="ARBA00006484"/>
    </source>
</evidence>
<evidence type="ECO:0000313" key="4">
    <source>
        <dbReference type="Proteomes" id="UP000286678"/>
    </source>
</evidence>
<dbReference type="EMBL" id="PIPT01000007">
    <property type="protein sequence ID" value="RUO46898.1"/>
    <property type="molecule type" value="Genomic_DNA"/>
</dbReference>
<keyword evidence="4" id="KW-1185">Reference proteome</keyword>
<protein>
    <submittedName>
        <fullName evidence="3">Short-chain dehydrogenase</fullName>
    </submittedName>
</protein>
<evidence type="ECO:0000256" key="2">
    <source>
        <dbReference type="ARBA" id="ARBA00023002"/>
    </source>
</evidence>
<organism evidence="3 4">
    <name type="scientific">Pseudidiomarina aquimaris</name>
    <dbReference type="NCBI Taxonomy" id="641841"/>
    <lineage>
        <taxon>Bacteria</taxon>
        <taxon>Pseudomonadati</taxon>
        <taxon>Pseudomonadota</taxon>
        <taxon>Gammaproteobacteria</taxon>
        <taxon>Alteromonadales</taxon>
        <taxon>Idiomarinaceae</taxon>
        <taxon>Pseudidiomarina</taxon>
    </lineage>
</organism>
<comment type="similarity">
    <text evidence="1">Belongs to the short-chain dehydrogenases/reductases (SDR) family.</text>
</comment>
<dbReference type="PRINTS" id="PR00081">
    <property type="entry name" value="GDHRDH"/>
</dbReference>
<comment type="caution">
    <text evidence="3">The sequence shown here is derived from an EMBL/GenBank/DDBJ whole genome shotgun (WGS) entry which is preliminary data.</text>
</comment>
<dbReference type="RefSeq" id="WP_126834276.1">
    <property type="nucleotide sequence ID" value="NZ_PIPT01000007.1"/>
</dbReference>
<reference evidence="4" key="1">
    <citation type="journal article" date="2018" name="Front. Microbiol.">
        <title>Genome-Based Analysis Reveals the Taxonomy and Diversity of the Family Idiomarinaceae.</title>
        <authorList>
            <person name="Liu Y."/>
            <person name="Lai Q."/>
            <person name="Shao Z."/>
        </authorList>
    </citation>
    <scope>NUCLEOTIDE SEQUENCE [LARGE SCALE GENOMIC DNA]</scope>
    <source>
        <strain evidence="4">SW15</strain>
    </source>
</reference>
<dbReference type="AlphaFoldDB" id="A0A432XDS5"/>
<dbReference type="Gene3D" id="3.40.50.720">
    <property type="entry name" value="NAD(P)-binding Rossmann-like Domain"/>
    <property type="match status" value="1"/>
</dbReference>
<dbReference type="InterPro" id="IPR002347">
    <property type="entry name" value="SDR_fam"/>
</dbReference>
<dbReference type="Pfam" id="PF00106">
    <property type="entry name" value="adh_short"/>
    <property type="match status" value="1"/>
</dbReference>
<dbReference type="Proteomes" id="UP000286678">
    <property type="component" value="Unassembled WGS sequence"/>
</dbReference>
<keyword evidence="2" id="KW-0560">Oxidoreductase</keyword>
<dbReference type="PANTHER" id="PTHR42901">
    <property type="entry name" value="ALCOHOL DEHYDROGENASE"/>
    <property type="match status" value="1"/>
</dbReference>
<dbReference type="SUPFAM" id="SSF51735">
    <property type="entry name" value="NAD(P)-binding Rossmann-fold domains"/>
    <property type="match status" value="1"/>
</dbReference>
<dbReference type="OrthoDB" id="9810734at2"/>
<proteinExistence type="inferred from homology"/>
<gene>
    <name evidence="3" type="ORF">CWE21_09860</name>
</gene>
<sequence length="231" mass="25078">MSAEQNEKVLMITGASSGIGKTTALTAAREGFKLILTARRKELLDELVAEIGSEQALGVAADAGDYKSLEQVVVKGLEKFGRLDAVFANAGTGVQTPGTEKGDANEWKTMIDVNINGLLYTARLTLPHLRKTTGHFLMTGSAAGRNTIKGSVYGATKWFVHGFAQNLAEEMKEWDGRCTTIAPGMVNTPFFDEPKPDKLDPQDVADAVLYALNAHPRNCVREVYLMPAYRN</sequence>
<dbReference type="GO" id="GO:0016491">
    <property type="term" value="F:oxidoreductase activity"/>
    <property type="evidence" value="ECO:0007669"/>
    <property type="project" value="UniProtKB-KW"/>
</dbReference>
<accession>A0A432XDS5</accession>
<evidence type="ECO:0000313" key="3">
    <source>
        <dbReference type="EMBL" id="RUO46898.1"/>
    </source>
</evidence>
<dbReference type="InterPro" id="IPR036291">
    <property type="entry name" value="NAD(P)-bd_dom_sf"/>
</dbReference>
<name>A0A432XDS5_9GAMM</name>
<dbReference type="PANTHER" id="PTHR42901:SF1">
    <property type="entry name" value="ALCOHOL DEHYDROGENASE"/>
    <property type="match status" value="1"/>
</dbReference>